<dbReference type="PANTHER" id="PTHR23291:SF50">
    <property type="entry name" value="PROTEIN LIFEGUARD 4"/>
    <property type="match status" value="1"/>
</dbReference>
<dbReference type="AlphaFoldDB" id="A0A0R2JWV2"/>
<evidence type="ECO:0000256" key="6">
    <source>
        <dbReference type="RuleBase" id="RU004379"/>
    </source>
</evidence>
<protein>
    <recommendedName>
        <fullName evidence="9">Integral membrane protein</fullName>
    </recommendedName>
</protein>
<gene>
    <name evidence="7" type="ORF">IV52_GL000487</name>
</gene>
<feature type="transmembrane region" description="Helical" evidence="6">
    <location>
        <begin position="163"/>
        <end position="181"/>
    </location>
</feature>
<evidence type="ECO:0000256" key="3">
    <source>
        <dbReference type="ARBA" id="ARBA00022692"/>
    </source>
</evidence>
<dbReference type="PANTHER" id="PTHR23291">
    <property type="entry name" value="BAX INHIBITOR-RELATED"/>
    <property type="match status" value="1"/>
</dbReference>
<keyword evidence="3 6" id="KW-0812">Transmembrane</keyword>
<name>A0A0R2JWV2_9LACO</name>
<dbReference type="CDD" id="cd10432">
    <property type="entry name" value="BI-1-like_bacterial"/>
    <property type="match status" value="1"/>
</dbReference>
<keyword evidence="4 6" id="KW-1133">Transmembrane helix</keyword>
<evidence type="ECO:0000313" key="8">
    <source>
        <dbReference type="Proteomes" id="UP000051565"/>
    </source>
</evidence>
<dbReference type="Pfam" id="PF01027">
    <property type="entry name" value="Bax1-I"/>
    <property type="match status" value="1"/>
</dbReference>
<evidence type="ECO:0000256" key="4">
    <source>
        <dbReference type="ARBA" id="ARBA00022989"/>
    </source>
</evidence>
<dbReference type="GeneID" id="61250368"/>
<evidence type="ECO:0000256" key="1">
    <source>
        <dbReference type="ARBA" id="ARBA00004141"/>
    </source>
</evidence>
<dbReference type="RefSeq" id="WP_054646243.1">
    <property type="nucleotide sequence ID" value="NZ_FUXS01000001.1"/>
</dbReference>
<dbReference type="OrthoDB" id="9793828at2"/>
<dbReference type="STRING" id="53444.AYR59_05885"/>
<sequence>MNGEIYGNTEDMAQRLVAKTYQKVAIGLLITGIVMAFMSTFMTKFVMSMGIGTSLLILVVALGLMFALGHSVNDESTSASTTNTIYYLMTILFGVSLSPVLIYYDVRTIGLAFLGTALMFGGLTLYANKTKRNFLGMGVYLFWALLAAIVLSLVAMLLRIPTLYIIIDVVMLVIFSFYIIWDTQSVKQYASSVTSESQLQKFSAMSALSIYLDILNIFEILLELIGMSSNNR</sequence>
<accession>A0A0R2JWV2</accession>
<feature type="transmembrane region" description="Helical" evidence="6">
    <location>
        <begin position="84"/>
        <end position="103"/>
    </location>
</feature>
<dbReference type="Proteomes" id="UP000051565">
    <property type="component" value="Unassembled WGS sequence"/>
</dbReference>
<dbReference type="GO" id="GO:0016020">
    <property type="term" value="C:membrane"/>
    <property type="evidence" value="ECO:0007669"/>
    <property type="project" value="UniProtKB-SubCell"/>
</dbReference>
<feature type="transmembrane region" description="Helical" evidence="6">
    <location>
        <begin position="24"/>
        <end position="43"/>
    </location>
</feature>
<comment type="caution">
    <text evidence="7">The sequence shown here is derived from an EMBL/GenBank/DDBJ whole genome shotgun (WGS) entry which is preliminary data.</text>
</comment>
<evidence type="ECO:0000256" key="5">
    <source>
        <dbReference type="ARBA" id="ARBA00023136"/>
    </source>
</evidence>
<keyword evidence="8" id="KW-1185">Reference proteome</keyword>
<feature type="transmembrane region" description="Helical" evidence="6">
    <location>
        <begin position="109"/>
        <end position="127"/>
    </location>
</feature>
<proteinExistence type="inferred from homology"/>
<dbReference type="EMBL" id="JQBT01000032">
    <property type="protein sequence ID" value="KRN79082.1"/>
    <property type="molecule type" value="Genomic_DNA"/>
</dbReference>
<evidence type="ECO:0000256" key="2">
    <source>
        <dbReference type="ARBA" id="ARBA00010350"/>
    </source>
</evidence>
<reference evidence="7 8" key="1">
    <citation type="journal article" date="2015" name="Genome Announc.">
        <title>Expanding the biotechnology potential of lactobacilli through comparative genomics of 213 strains and associated genera.</title>
        <authorList>
            <person name="Sun Z."/>
            <person name="Harris H.M."/>
            <person name="McCann A."/>
            <person name="Guo C."/>
            <person name="Argimon S."/>
            <person name="Zhang W."/>
            <person name="Yang X."/>
            <person name="Jeffery I.B."/>
            <person name="Cooney J.C."/>
            <person name="Kagawa T.F."/>
            <person name="Liu W."/>
            <person name="Song Y."/>
            <person name="Salvetti E."/>
            <person name="Wrobel A."/>
            <person name="Rasinkangas P."/>
            <person name="Parkhill J."/>
            <person name="Rea M.C."/>
            <person name="O'Sullivan O."/>
            <person name="Ritari J."/>
            <person name="Douillard F.P."/>
            <person name="Paul Ross R."/>
            <person name="Yang R."/>
            <person name="Briner A.E."/>
            <person name="Felis G.E."/>
            <person name="de Vos W.M."/>
            <person name="Barrangou R."/>
            <person name="Klaenhammer T.R."/>
            <person name="Caufield P.W."/>
            <person name="Cui Y."/>
            <person name="Zhang H."/>
            <person name="O'Toole P.W."/>
        </authorList>
    </citation>
    <scope>NUCLEOTIDE SEQUENCE [LARGE SCALE GENOMIC DNA]</scope>
    <source>
        <strain evidence="7 8">DSM 20690</strain>
    </source>
</reference>
<comment type="subcellular location">
    <subcellularLocation>
        <location evidence="1">Membrane</location>
        <topology evidence="1">Multi-pass membrane protein</topology>
    </subcellularLocation>
</comment>
<evidence type="ECO:0008006" key="9">
    <source>
        <dbReference type="Google" id="ProtNLM"/>
    </source>
</evidence>
<organism evidence="7 8">
    <name type="scientific">Fructilactobacillus lindneri DSM 20690 = JCM 11027</name>
    <dbReference type="NCBI Taxonomy" id="1122148"/>
    <lineage>
        <taxon>Bacteria</taxon>
        <taxon>Bacillati</taxon>
        <taxon>Bacillota</taxon>
        <taxon>Bacilli</taxon>
        <taxon>Lactobacillales</taxon>
        <taxon>Lactobacillaceae</taxon>
        <taxon>Fructilactobacillus</taxon>
    </lineage>
</organism>
<evidence type="ECO:0000313" key="7">
    <source>
        <dbReference type="EMBL" id="KRN79082.1"/>
    </source>
</evidence>
<dbReference type="PATRIC" id="fig|1122148.6.peg.507"/>
<feature type="transmembrane region" description="Helical" evidence="6">
    <location>
        <begin position="49"/>
        <end position="72"/>
    </location>
</feature>
<comment type="similarity">
    <text evidence="2 6">Belongs to the BI1 family.</text>
</comment>
<keyword evidence="5 6" id="KW-0472">Membrane</keyword>
<dbReference type="InterPro" id="IPR006214">
    <property type="entry name" value="Bax_inhibitor_1-related"/>
</dbReference>
<feature type="transmembrane region" description="Helical" evidence="6">
    <location>
        <begin position="139"/>
        <end position="157"/>
    </location>
</feature>